<dbReference type="Pfam" id="PF06634">
    <property type="entry name" value="DUF1156"/>
    <property type="match status" value="1"/>
</dbReference>
<dbReference type="InterPro" id="IPR009537">
    <property type="entry name" value="DUF1156"/>
</dbReference>
<gene>
    <name evidence="2" type="ORF">MiTs_03595</name>
</gene>
<evidence type="ECO:0000313" key="2">
    <source>
        <dbReference type="EMBL" id="GCA81576.1"/>
    </source>
</evidence>
<feature type="domain" description="DUF1156" evidence="1">
    <location>
        <begin position="11"/>
        <end position="82"/>
    </location>
</feature>
<dbReference type="Proteomes" id="UP000324689">
    <property type="component" value="Unassembled WGS sequence"/>
</dbReference>
<evidence type="ECO:0000259" key="1">
    <source>
        <dbReference type="Pfam" id="PF06634"/>
    </source>
</evidence>
<sequence>MTYRKKLIEVALPLEAINVESAREKSIRHGHPSTLHLWWSRKPLATTRAVLWASLVDDPSSWPEKFPTEEAQNRERQRLFDILGRIELEKDKKGNTKQVVRGLVSWDEINQPNSAVLLEAQREIARCLAWERGEEPPTKPDAIRDYIAKYAPPAYDPFCGGGSIPLEAQRLGLQAHGSDLNPVAVLITKALIEIPPKFKDKPPVNPDSRQKQKISSWEGAQGLAADVRYYGQWMRDEAFKRIGYLYPMVETNHKGTKDTKVIAWLWARTVKCPNPACGCQMPLVNKFSLSTKKGKEAWVEPFVGDFNTEGDINHKGTEDTKGDDFGVSGVSPKIRFEVKTGKGTAPDGTVNRKGAVCIACNTPVPFDHIRREGKAGRMDAQLMAIVAEGQGGRVYLSPDEEQEYIAKKAQPEWKPETELSTHSQYMAAPRYGMTKHADLFTPRQLVALTTFSDLVSETREKIKADAVAAGIPDDDLPLNDGGIGATAYADAVAIYLAFAVDRVSDVCSTICSWNISRDGLRNTFARQAIPMSWDFAEANPMSDSTGNFNGAIDWIVEVIKKSSCSAPGQVIQLDATKNHKNDSIAKLISSDPPYYDAIPYADLSDFFYVWLRRSIGSIYPEIFNTLLVPKTQEMVADHFRHGSKEKAKQFFEDSLIQVFKRVNQINYQDYPVTIYYALKQTETDDQQNVSSTGWETILEGLIQANFSIDGTWPLRTELSNRMRGQDSNALASSIVLVCRPRPADAPKASRRQFLNELKRDLPQALKLLQQGNIAPVDLAQASIGPGMAIYSKYAAILESNGSSMGVRTALQLINQILDEFLTEQEGEFDSDTRWALTWFEQYQFNEGLYGNAETLSKAKNTSIQGMVEAGILEAKAGKVRLLKREDLKTDWKPEKDERTPIWEITQHLIHTLDKNGETGAAELLAKLGNRADLAKELAYRLYSLCDRKGWTQEAIAYNSLVTSWPEITRLANEYKPSPEQLSFSL</sequence>
<dbReference type="AlphaFoldDB" id="A0A5A5SAL3"/>
<organism evidence="2 3">
    <name type="scientific">Microcystis aeruginosa NIES-2521</name>
    <dbReference type="NCBI Taxonomy" id="2303983"/>
    <lineage>
        <taxon>Bacteria</taxon>
        <taxon>Bacillati</taxon>
        <taxon>Cyanobacteriota</taxon>
        <taxon>Cyanophyceae</taxon>
        <taxon>Oscillatoriophycideae</taxon>
        <taxon>Chroococcales</taxon>
        <taxon>Microcystaceae</taxon>
        <taxon>Microcystis</taxon>
    </lineage>
</organism>
<evidence type="ECO:0000313" key="3">
    <source>
        <dbReference type="Proteomes" id="UP000324689"/>
    </source>
</evidence>
<accession>A0A5A5SAL3</accession>
<reference evidence="2 3" key="1">
    <citation type="submission" date="2018-09" db="EMBL/GenBank/DDBJ databases">
        <title>Evolutionary history of phycoerythrin pigmentation in the water bloom-forming cyanobacterium Microcystis aeruginosa.</title>
        <authorList>
            <person name="Tanabe Y."/>
            <person name="Tanabe Y."/>
            <person name="Yamaguchi H."/>
        </authorList>
    </citation>
    <scope>NUCLEOTIDE SEQUENCE [LARGE SCALE GENOMIC DNA]</scope>
    <source>
        <strain evidence="2 3">NIES-2521</strain>
    </source>
</reference>
<dbReference type="RefSeq" id="WP_149976801.1">
    <property type="nucleotide sequence ID" value="NZ_BHVQ01000061.1"/>
</dbReference>
<protein>
    <recommendedName>
        <fullName evidence="1">DUF1156 domain-containing protein</fullName>
    </recommendedName>
</protein>
<name>A0A5A5SAL3_MICAE</name>
<dbReference type="InterPro" id="IPR029063">
    <property type="entry name" value="SAM-dependent_MTases_sf"/>
</dbReference>
<dbReference type="Gene3D" id="3.40.50.150">
    <property type="entry name" value="Vaccinia Virus protein VP39"/>
    <property type="match status" value="1"/>
</dbReference>
<proteinExistence type="predicted"/>
<dbReference type="SUPFAM" id="SSF53335">
    <property type="entry name" value="S-adenosyl-L-methionine-dependent methyltransferases"/>
    <property type="match status" value="1"/>
</dbReference>
<comment type="caution">
    <text evidence="2">The sequence shown here is derived from an EMBL/GenBank/DDBJ whole genome shotgun (WGS) entry which is preliminary data.</text>
</comment>
<dbReference type="EMBL" id="BHVQ01000061">
    <property type="protein sequence ID" value="GCA81576.1"/>
    <property type="molecule type" value="Genomic_DNA"/>
</dbReference>